<protein>
    <submittedName>
        <fullName evidence="1">Uncharacterized protein</fullName>
    </submittedName>
</protein>
<evidence type="ECO:0000313" key="2">
    <source>
        <dbReference type="Proteomes" id="UP000061569"/>
    </source>
</evidence>
<dbReference type="EMBL" id="CP013140">
    <property type="protein sequence ID" value="ALN59635.1"/>
    <property type="molecule type" value="Genomic_DNA"/>
</dbReference>
<dbReference type="OrthoDB" id="9990529at2"/>
<proteinExistence type="predicted"/>
<dbReference type="AlphaFoldDB" id="A0A0S2DMC2"/>
<name>A0A0S2DMC2_LYSEN</name>
<dbReference type="KEGG" id="lez:GLE_4294"/>
<gene>
    <name evidence="1" type="ORF">GLE_4294</name>
</gene>
<sequence>MDIAMVGKVVLAALCVALVVVALFLFWLQPVAWVLRRLAPRALGAPLRDGAAMVAVQFALMSMMPAALTWGLFGAQAPPWAQAVVVAALPWLGLVLGLRLAVRDGERGPLSWPRACLLAVPAALAWWLATALVLSAPLLLGWLTPPMLLGG</sequence>
<organism evidence="1 2">
    <name type="scientific">Lysobacter enzymogenes</name>
    <dbReference type="NCBI Taxonomy" id="69"/>
    <lineage>
        <taxon>Bacteria</taxon>
        <taxon>Pseudomonadati</taxon>
        <taxon>Pseudomonadota</taxon>
        <taxon>Gammaproteobacteria</taxon>
        <taxon>Lysobacterales</taxon>
        <taxon>Lysobacteraceae</taxon>
        <taxon>Lysobacter</taxon>
    </lineage>
</organism>
<evidence type="ECO:0000313" key="1">
    <source>
        <dbReference type="EMBL" id="ALN59635.1"/>
    </source>
</evidence>
<dbReference type="Proteomes" id="UP000061569">
    <property type="component" value="Chromosome"/>
</dbReference>
<dbReference type="PATRIC" id="fig|69.6.peg.4233"/>
<accession>A0A0S2DMC2</accession>
<reference evidence="1 2" key="1">
    <citation type="submission" date="2015-11" db="EMBL/GenBank/DDBJ databases">
        <title>Genome sequences of Lysobacter enzymogenes strain C3 and Lysobacter antibioticus ATCC 29479.</title>
        <authorList>
            <person name="Kobayashi D.Y."/>
        </authorList>
    </citation>
    <scope>NUCLEOTIDE SEQUENCE [LARGE SCALE GENOMIC DNA]</scope>
    <source>
        <strain evidence="1 2">C3</strain>
    </source>
</reference>